<dbReference type="InParanoid" id="A0A2J7Q207"/>
<name>A0A2J7Q207_9NEOP</name>
<dbReference type="AlphaFoldDB" id="A0A2J7Q207"/>
<dbReference type="Proteomes" id="UP000235965">
    <property type="component" value="Unassembled WGS sequence"/>
</dbReference>
<dbReference type="STRING" id="105785.A0A2J7Q207"/>
<evidence type="ECO:0000313" key="3">
    <source>
        <dbReference type="Proteomes" id="UP000235965"/>
    </source>
</evidence>
<evidence type="ECO:0000259" key="1">
    <source>
        <dbReference type="PROSITE" id="PS50878"/>
    </source>
</evidence>
<dbReference type="CDD" id="cd00304">
    <property type="entry name" value="RT_like"/>
    <property type="match status" value="1"/>
</dbReference>
<dbReference type="SUPFAM" id="SSF56672">
    <property type="entry name" value="DNA/RNA polymerases"/>
    <property type="match status" value="1"/>
</dbReference>
<accession>A0A2J7Q207</accession>
<reference evidence="2 3" key="1">
    <citation type="submission" date="2017-12" db="EMBL/GenBank/DDBJ databases">
        <title>Hemimetabolous genomes reveal molecular basis of termite eusociality.</title>
        <authorList>
            <person name="Harrison M.C."/>
            <person name="Jongepier E."/>
            <person name="Robertson H.M."/>
            <person name="Arning N."/>
            <person name="Bitard-Feildel T."/>
            <person name="Chao H."/>
            <person name="Childers C.P."/>
            <person name="Dinh H."/>
            <person name="Doddapaneni H."/>
            <person name="Dugan S."/>
            <person name="Gowin J."/>
            <person name="Greiner C."/>
            <person name="Han Y."/>
            <person name="Hu H."/>
            <person name="Hughes D.S.T."/>
            <person name="Huylmans A.-K."/>
            <person name="Kemena C."/>
            <person name="Kremer L.P.M."/>
            <person name="Lee S.L."/>
            <person name="Lopez-Ezquerra A."/>
            <person name="Mallet L."/>
            <person name="Monroy-Kuhn J.M."/>
            <person name="Moser A."/>
            <person name="Murali S.C."/>
            <person name="Muzny D.M."/>
            <person name="Otani S."/>
            <person name="Piulachs M.-D."/>
            <person name="Poelchau M."/>
            <person name="Qu J."/>
            <person name="Schaub F."/>
            <person name="Wada-Katsumata A."/>
            <person name="Worley K.C."/>
            <person name="Xie Q."/>
            <person name="Ylla G."/>
            <person name="Poulsen M."/>
            <person name="Gibbs R.A."/>
            <person name="Schal C."/>
            <person name="Richards S."/>
            <person name="Belles X."/>
            <person name="Korb J."/>
            <person name="Bornberg-Bauer E."/>
        </authorList>
    </citation>
    <scope>NUCLEOTIDE SEQUENCE [LARGE SCALE GENOMIC DNA]</scope>
    <source>
        <tissue evidence="2">Whole body</tissue>
    </source>
</reference>
<dbReference type="CDD" id="cd10442">
    <property type="entry name" value="GIY-YIG_PLEs"/>
    <property type="match status" value="1"/>
</dbReference>
<dbReference type="InterPro" id="IPR000477">
    <property type="entry name" value="RT_dom"/>
</dbReference>
<evidence type="ECO:0000313" key="2">
    <source>
        <dbReference type="EMBL" id="PNF22616.1"/>
    </source>
</evidence>
<organism evidence="2 3">
    <name type="scientific">Cryptotermes secundus</name>
    <dbReference type="NCBI Taxonomy" id="105785"/>
    <lineage>
        <taxon>Eukaryota</taxon>
        <taxon>Metazoa</taxon>
        <taxon>Ecdysozoa</taxon>
        <taxon>Arthropoda</taxon>
        <taxon>Hexapoda</taxon>
        <taxon>Insecta</taxon>
        <taxon>Pterygota</taxon>
        <taxon>Neoptera</taxon>
        <taxon>Polyneoptera</taxon>
        <taxon>Dictyoptera</taxon>
        <taxon>Blattodea</taxon>
        <taxon>Blattoidea</taxon>
        <taxon>Termitoidae</taxon>
        <taxon>Kalotermitidae</taxon>
        <taxon>Cryptotermitinae</taxon>
        <taxon>Cryptotermes</taxon>
    </lineage>
</organism>
<sequence>MLEKAKTFSSNMTRRESMALKSLKNNRHIRILQADKGNCTVVLNESTYKEKIASLLDASVYEILRKDPTAQIERKIRTLLTKHKTILPTALKRKLTPYHSKPPHLYGLPKIHKPGIPLRPIISSIDSPCYALAEFLHKILNPLSGNTGSFVKNSEHFIKSIQDINLQKEDCLVSFDVVSLFTNVPVEEVLQIIRDRLRMDSSFPERSPLQVEDVMELLDICLKTTYFQFEDTFYQQKEGMAMGNSLSPVVSNIFMEHFEEIAIDTAEYKPAKWLRYVDDTFVIWPYGPEELQKFLQHINNIRPTIKFTMEVEVNNALPFLDVLVMKQGPKLTTKVYRKPTHTGRYLHFKSNHPHHVKRGVVHSLINRAKVICQNKKDFSKEIRNIRHDLMLSEYPKEFVDSVLKPSTRNRPSSDTTYRGTVIIPYVKGIAEKFRRIGNRFQLRTIFKTKHTLRGTLMKTGPSRDAQKTKQCVYSIPCDCGRCYIGETSRPLEVRIKEHKYNMTQGLLEKSKLAQHAYEEDHKILWNEAKVLQIEPNTTYRRYKESAHMSLLDHPISQPSMDISPIWAPVITAEIKRLQRRQV</sequence>
<dbReference type="InterPro" id="IPR058912">
    <property type="entry name" value="HTH_animal"/>
</dbReference>
<dbReference type="EMBL" id="NEVH01019374">
    <property type="protein sequence ID" value="PNF22616.1"/>
    <property type="molecule type" value="Genomic_DNA"/>
</dbReference>
<dbReference type="InterPro" id="IPR043502">
    <property type="entry name" value="DNA/RNA_pol_sf"/>
</dbReference>
<gene>
    <name evidence="2" type="ORF">B7P43_G10863</name>
</gene>
<dbReference type="PANTHER" id="PTHR21301">
    <property type="entry name" value="REVERSE TRANSCRIPTASE"/>
    <property type="match status" value="1"/>
</dbReference>
<dbReference type="Pfam" id="PF26215">
    <property type="entry name" value="HTH_animal"/>
    <property type="match status" value="1"/>
</dbReference>
<proteinExistence type="predicted"/>
<dbReference type="PANTHER" id="PTHR21301:SF10">
    <property type="entry name" value="REVERSE TRANSCRIPTASE DOMAIN-CONTAINING PROTEIN"/>
    <property type="match status" value="1"/>
</dbReference>
<comment type="caution">
    <text evidence="2">The sequence shown here is derived from an EMBL/GenBank/DDBJ whole genome shotgun (WGS) entry which is preliminary data.</text>
</comment>
<dbReference type="GO" id="GO:0071897">
    <property type="term" value="P:DNA biosynthetic process"/>
    <property type="evidence" value="ECO:0007669"/>
    <property type="project" value="UniProtKB-ARBA"/>
</dbReference>
<protein>
    <recommendedName>
        <fullName evidence="1">Reverse transcriptase domain-containing protein</fullName>
    </recommendedName>
</protein>
<feature type="domain" description="Reverse transcriptase" evidence="1">
    <location>
        <begin position="44"/>
        <end position="331"/>
    </location>
</feature>
<dbReference type="PROSITE" id="PS50878">
    <property type="entry name" value="RT_POL"/>
    <property type="match status" value="1"/>
</dbReference>
<dbReference type="Pfam" id="PF00078">
    <property type="entry name" value="RVT_1"/>
    <property type="match status" value="1"/>
</dbReference>
<dbReference type="OrthoDB" id="10058657at2759"/>
<keyword evidence="3" id="KW-1185">Reference proteome</keyword>